<dbReference type="STRING" id="60169.A0A1V6N703"/>
<evidence type="ECO:0000256" key="5">
    <source>
        <dbReference type="SAM" id="MobiDB-lite"/>
    </source>
</evidence>
<organism evidence="6 7">
    <name type="scientific">Penicillium polonicum</name>
    <dbReference type="NCBI Taxonomy" id="60169"/>
    <lineage>
        <taxon>Eukaryota</taxon>
        <taxon>Fungi</taxon>
        <taxon>Dikarya</taxon>
        <taxon>Ascomycota</taxon>
        <taxon>Pezizomycotina</taxon>
        <taxon>Eurotiomycetes</taxon>
        <taxon>Eurotiomycetidae</taxon>
        <taxon>Eurotiales</taxon>
        <taxon>Aspergillaceae</taxon>
        <taxon>Penicillium</taxon>
    </lineage>
</organism>
<dbReference type="Gene3D" id="1.20.5.500">
    <property type="entry name" value="Single helix bin"/>
    <property type="match status" value="1"/>
</dbReference>
<keyword evidence="3" id="KW-0496">Mitochondrion</keyword>
<dbReference type="GO" id="GO:0005739">
    <property type="term" value="C:mitochondrion"/>
    <property type="evidence" value="ECO:0007669"/>
    <property type="project" value="UniProtKB-SubCell"/>
</dbReference>
<comment type="similarity">
    <text evidence="2 4">Belongs to the ATPase inhibitor family.</text>
</comment>
<evidence type="ECO:0000256" key="3">
    <source>
        <dbReference type="ARBA" id="ARBA00023128"/>
    </source>
</evidence>
<comment type="function">
    <text evidence="4">Inhibits the enzyme activity of ATPase.</text>
</comment>
<evidence type="ECO:0000313" key="6">
    <source>
        <dbReference type="EMBL" id="OQD60383.1"/>
    </source>
</evidence>
<gene>
    <name evidence="6" type="ORF">PENPOL_c024G01601</name>
</gene>
<evidence type="ECO:0000256" key="2">
    <source>
        <dbReference type="ARBA" id="ARBA00010901"/>
    </source>
</evidence>
<dbReference type="AlphaFoldDB" id="A0A1V6N703"/>
<dbReference type="OrthoDB" id="5532350at2759"/>
<dbReference type="InterPro" id="IPR007648">
    <property type="entry name" value="ATPase_inhibitor_mt"/>
</dbReference>
<comment type="caution">
    <text evidence="6">The sequence shown here is derived from an EMBL/GenBank/DDBJ whole genome shotgun (WGS) entry which is preliminary data.</text>
</comment>
<comment type="subcellular location">
    <subcellularLocation>
        <location evidence="1">Mitochondrion</location>
    </subcellularLocation>
</comment>
<feature type="compositionally biased region" description="Basic and acidic residues" evidence="5">
    <location>
        <begin position="114"/>
        <end position="130"/>
    </location>
</feature>
<name>A0A1V6N703_PENPO</name>
<sequence>MDYRINPYMYIVVRGVIDRQLKINILVRSTINDNSHTMQSATSRPILRITTNPTLLRSLSTTPRIMGAGDIGSTKSGFMAEKDSFARREAAHEGMYIRQIEMEKLERLKQKLKEQRKHMNELDKHLDEYTKSQGGEQN</sequence>
<evidence type="ECO:0000313" key="7">
    <source>
        <dbReference type="Proteomes" id="UP000191408"/>
    </source>
</evidence>
<evidence type="ECO:0000256" key="1">
    <source>
        <dbReference type="ARBA" id="ARBA00004173"/>
    </source>
</evidence>
<accession>A0A1V6N703</accession>
<reference evidence="7" key="1">
    <citation type="journal article" date="2017" name="Nat. Microbiol.">
        <title>Global analysis of biosynthetic gene clusters reveals vast potential of secondary metabolite production in Penicillium species.</title>
        <authorList>
            <person name="Nielsen J.C."/>
            <person name="Grijseels S."/>
            <person name="Prigent S."/>
            <person name="Ji B."/>
            <person name="Dainat J."/>
            <person name="Nielsen K.F."/>
            <person name="Frisvad J.C."/>
            <person name="Workman M."/>
            <person name="Nielsen J."/>
        </authorList>
    </citation>
    <scope>NUCLEOTIDE SEQUENCE [LARGE SCALE GENOMIC DNA]</scope>
    <source>
        <strain evidence="7">IBT 4502</strain>
    </source>
</reference>
<dbReference type="GO" id="GO:0042030">
    <property type="term" value="F:ATPase inhibitor activity"/>
    <property type="evidence" value="ECO:0007669"/>
    <property type="project" value="InterPro"/>
</dbReference>
<dbReference type="Proteomes" id="UP000191408">
    <property type="component" value="Unassembled WGS sequence"/>
</dbReference>
<proteinExistence type="inferred from homology"/>
<protein>
    <recommendedName>
        <fullName evidence="4">ATPase inhibitor, mitochondrial</fullName>
    </recommendedName>
</protein>
<keyword evidence="7" id="KW-1185">Reference proteome</keyword>
<dbReference type="Pfam" id="PF04568">
    <property type="entry name" value="IATP"/>
    <property type="match status" value="1"/>
</dbReference>
<evidence type="ECO:0000256" key="4">
    <source>
        <dbReference type="RuleBase" id="RU368087"/>
    </source>
</evidence>
<dbReference type="EMBL" id="MDYM01000024">
    <property type="protein sequence ID" value="OQD60383.1"/>
    <property type="molecule type" value="Genomic_DNA"/>
</dbReference>
<feature type="region of interest" description="Disordered" evidence="5">
    <location>
        <begin position="114"/>
        <end position="138"/>
    </location>
</feature>